<dbReference type="SUPFAM" id="SSF54285">
    <property type="entry name" value="MoaD/ThiS"/>
    <property type="match status" value="1"/>
</dbReference>
<dbReference type="PANTHER" id="PTHR34472">
    <property type="entry name" value="SULFUR CARRIER PROTEIN THIS"/>
    <property type="match status" value="1"/>
</dbReference>
<dbReference type="AlphaFoldDB" id="A0A1H9NX39"/>
<name>A0A1H9NX39_9HYPH</name>
<organism evidence="1 2">
    <name type="scientific">Faunimonas pinastri</name>
    <dbReference type="NCBI Taxonomy" id="1855383"/>
    <lineage>
        <taxon>Bacteria</taxon>
        <taxon>Pseudomonadati</taxon>
        <taxon>Pseudomonadota</taxon>
        <taxon>Alphaproteobacteria</taxon>
        <taxon>Hyphomicrobiales</taxon>
        <taxon>Afifellaceae</taxon>
        <taxon>Faunimonas</taxon>
    </lineage>
</organism>
<dbReference type="Pfam" id="PF02597">
    <property type="entry name" value="ThiS"/>
    <property type="match status" value="1"/>
</dbReference>
<dbReference type="STRING" id="1855383.SAMN05216548_11774"/>
<protein>
    <submittedName>
        <fullName evidence="1">Sulfur carrier protein</fullName>
    </submittedName>
</protein>
<dbReference type="Proteomes" id="UP000199647">
    <property type="component" value="Unassembled WGS sequence"/>
</dbReference>
<dbReference type="OrthoDB" id="197113at2"/>
<dbReference type="InterPro" id="IPR003749">
    <property type="entry name" value="ThiS/MoaD-like"/>
</dbReference>
<dbReference type="RefSeq" id="WP_092499198.1">
    <property type="nucleotide sequence ID" value="NZ_FOFG01000017.1"/>
</dbReference>
<accession>A0A1H9NX39</accession>
<gene>
    <name evidence="1" type="ORF">SAMN05216548_11774</name>
</gene>
<dbReference type="CDD" id="cd00565">
    <property type="entry name" value="Ubl_ThiS"/>
    <property type="match status" value="1"/>
</dbReference>
<dbReference type="EMBL" id="FOFG01000017">
    <property type="protein sequence ID" value="SER40235.1"/>
    <property type="molecule type" value="Genomic_DNA"/>
</dbReference>
<dbReference type="InterPro" id="IPR010035">
    <property type="entry name" value="Thi_S"/>
</dbReference>
<dbReference type="Gene3D" id="3.10.20.30">
    <property type="match status" value="1"/>
</dbReference>
<dbReference type="InterPro" id="IPR012675">
    <property type="entry name" value="Beta-grasp_dom_sf"/>
</dbReference>
<dbReference type="PANTHER" id="PTHR34472:SF1">
    <property type="entry name" value="SULFUR CARRIER PROTEIN THIS"/>
    <property type="match status" value="1"/>
</dbReference>
<keyword evidence="2" id="KW-1185">Reference proteome</keyword>
<evidence type="ECO:0000313" key="2">
    <source>
        <dbReference type="Proteomes" id="UP000199647"/>
    </source>
</evidence>
<evidence type="ECO:0000313" key="1">
    <source>
        <dbReference type="EMBL" id="SER40235.1"/>
    </source>
</evidence>
<dbReference type="NCBIfam" id="TIGR01683">
    <property type="entry name" value="thiS"/>
    <property type="match status" value="1"/>
</dbReference>
<dbReference type="InterPro" id="IPR016155">
    <property type="entry name" value="Mopterin_synth/thiamin_S_b"/>
</dbReference>
<reference evidence="1 2" key="1">
    <citation type="submission" date="2016-10" db="EMBL/GenBank/DDBJ databases">
        <authorList>
            <person name="de Groot N.N."/>
        </authorList>
    </citation>
    <scope>NUCLEOTIDE SEQUENCE [LARGE SCALE GENOMIC DNA]</scope>
    <source>
        <strain evidence="1 2">A52C2</strain>
    </source>
</reference>
<sequence length="65" mass="6762">MRLTVNGEAKEASASTLDGLLVELGYADTVVATAVNESFVPVTRRPALELSEGDTVEILAPMQGG</sequence>
<proteinExistence type="predicted"/>